<reference evidence="1 2" key="1">
    <citation type="journal article" date="2016" name="Nat. Commun.">
        <title>Thousands of microbial genomes shed light on interconnected biogeochemical processes in an aquifer system.</title>
        <authorList>
            <person name="Anantharaman K."/>
            <person name="Brown C.T."/>
            <person name="Hug L.A."/>
            <person name="Sharon I."/>
            <person name="Castelle C.J."/>
            <person name="Probst A.J."/>
            <person name="Thomas B.C."/>
            <person name="Singh A."/>
            <person name="Wilkins M.J."/>
            <person name="Karaoz U."/>
            <person name="Brodie E.L."/>
            <person name="Williams K.H."/>
            <person name="Hubbard S.S."/>
            <person name="Banfield J.F."/>
        </authorList>
    </citation>
    <scope>NUCLEOTIDE SEQUENCE [LARGE SCALE GENOMIC DNA]</scope>
</reference>
<dbReference type="Proteomes" id="UP000177306">
    <property type="component" value="Unassembled WGS sequence"/>
</dbReference>
<accession>A0A1F6EHH8</accession>
<dbReference type="EMBL" id="MFLY01000011">
    <property type="protein sequence ID" value="OGG73098.1"/>
    <property type="molecule type" value="Genomic_DNA"/>
</dbReference>
<name>A0A1F6EHH8_9BACT</name>
<proteinExistence type="predicted"/>
<evidence type="ECO:0000313" key="1">
    <source>
        <dbReference type="EMBL" id="OGG73098.1"/>
    </source>
</evidence>
<sequence length="99" mass="11174">MSVERKRFSDGEAYPRDKIKKIVDEFYAREKNGGVIANEAEKAAFILSYIQHLKDKHAKEGVPMTDRDIAALGFNKLALEKGKLVSSHVNKREGNDNEP</sequence>
<evidence type="ECO:0000313" key="2">
    <source>
        <dbReference type="Proteomes" id="UP000177306"/>
    </source>
</evidence>
<organism evidence="1 2">
    <name type="scientific">Candidatus Kaiserbacteria bacterium RIFCSPLOWO2_01_FULL_53_17</name>
    <dbReference type="NCBI Taxonomy" id="1798511"/>
    <lineage>
        <taxon>Bacteria</taxon>
        <taxon>Candidatus Kaiseribacteriota</taxon>
    </lineage>
</organism>
<protein>
    <submittedName>
        <fullName evidence="1">Uncharacterized protein</fullName>
    </submittedName>
</protein>
<comment type="caution">
    <text evidence="1">The sequence shown here is derived from an EMBL/GenBank/DDBJ whole genome shotgun (WGS) entry which is preliminary data.</text>
</comment>
<dbReference type="AlphaFoldDB" id="A0A1F6EHH8"/>
<gene>
    <name evidence="1" type="ORF">A3A38_00475</name>
</gene>